<evidence type="ECO:0000313" key="3">
    <source>
        <dbReference type="Proteomes" id="UP001295740"/>
    </source>
</evidence>
<feature type="compositionally biased region" description="Basic residues" evidence="1">
    <location>
        <begin position="11"/>
        <end position="21"/>
    </location>
</feature>
<name>A0AAI8YEN4_9PEZI</name>
<evidence type="ECO:0000313" key="2">
    <source>
        <dbReference type="EMBL" id="CAJ2504498.1"/>
    </source>
</evidence>
<keyword evidence="3" id="KW-1185">Reference proteome</keyword>
<accession>A0AAI8YEN4</accession>
<protein>
    <submittedName>
        <fullName evidence="2">Uu.00g118920.m01.CDS01</fullName>
    </submittedName>
</protein>
<comment type="caution">
    <text evidence="2">The sequence shown here is derived from an EMBL/GenBank/DDBJ whole genome shotgun (WGS) entry which is preliminary data.</text>
</comment>
<gene>
    <name evidence="2" type="ORF">KHLLAP_LOCUS4966</name>
</gene>
<dbReference type="Proteomes" id="UP001295740">
    <property type="component" value="Unassembled WGS sequence"/>
</dbReference>
<reference evidence="2" key="1">
    <citation type="submission" date="2023-10" db="EMBL/GenBank/DDBJ databases">
        <authorList>
            <person name="Hackl T."/>
        </authorList>
    </citation>
    <scope>NUCLEOTIDE SEQUENCE</scope>
</reference>
<feature type="region of interest" description="Disordered" evidence="1">
    <location>
        <begin position="1"/>
        <end position="78"/>
    </location>
</feature>
<proteinExistence type="predicted"/>
<sequence length="213" mass="24483">MALNMGGSPLFHKKSKSRIATKHSNQDGENMHIRKWSSSSSSSQASSESSDCRRARYGPLSSHPPLSLNTSPRGVPGYDMARYRDDEERESRFFNQTNHVEDHILELAEYSPVKGRNCYFERPKGRPYVYDQGSQWPLKDWQATPPGFAEMDSAATSPSSSPTRPTHHRRRNTDWMNDADVFVKRGAWKRQGIVFHLDSKEQELQEEHFELPE</sequence>
<organism evidence="2 3">
    <name type="scientific">Anthostomella pinea</name>
    <dbReference type="NCBI Taxonomy" id="933095"/>
    <lineage>
        <taxon>Eukaryota</taxon>
        <taxon>Fungi</taxon>
        <taxon>Dikarya</taxon>
        <taxon>Ascomycota</taxon>
        <taxon>Pezizomycotina</taxon>
        <taxon>Sordariomycetes</taxon>
        <taxon>Xylariomycetidae</taxon>
        <taxon>Xylariales</taxon>
        <taxon>Xylariaceae</taxon>
        <taxon>Anthostomella</taxon>
    </lineage>
</organism>
<dbReference type="AlphaFoldDB" id="A0AAI8YEN4"/>
<feature type="region of interest" description="Disordered" evidence="1">
    <location>
        <begin position="145"/>
        <end position="174"/>
    </location>
</feature>
<feature type="compositionally biased region" description="Low complexity" evidence="1">
    <location>
        <begin position="37"/>
        <end position="49"/>
    </location>
</feature>
<dbReference type="EMBL" id="CAUWAG010000006">
    <property type="protein sequence ID" value="CAJ2504498.1"/>
    <property type="molecule type" value="Genomic_DNA"/>
</dbReference>
<evidence type="ECO:0000256" key="1">
    <source>
        <dbReference type="SAM" id="MobiDB-lite"/>
    </source>
</evidence>